<comment type="caution">
    <text evidence="11">The sequence shown here is derived from an EMBL/GenBank/DDBJ whole genome shotgun (WGS) entry which is preliminary data.</text>
</comment>
<dbReference type="InterPro" id="IPR017907">
    <property type="entry name" value="Znf_RING_CS"/>
</dbReference>
<dbReference type="PROSITE" id="PS00518">
    <property type="entry name" value="ZF_RING_1"/>
    <property type="match status" value="1"/>
</dbReference>
<evidence type="ECO:0000313" key="12">
    <source>
        <dbReference type="Proteomes" id="UP001353858"/>
    </source>
</evidence>
<dbReference type="SMART" id="SM00184">
    <property type="entry name" value="RING"/>
    <property type="match status" value="1"/>
</dbReference>
<dbReference type="AlphaFoldDB" id="A0AAN7Q3D6"/>
<dbReference type="PANTHER" id="PTHR16079">
    <property type="entry name" value="UBIQUITIN LIGASE PROTEIN CHFR"/>
    <property type="match status" value="1"/>
</dbReference>
<dbReference type="Gene3D" id="4.10.60.10">
    <property type="entry name" value="Zinc finger, CCHC-type"/>
    <property type="match status" value="1"/>
</dbReference>
<gene>
    <name evidence="11" type="ORF">RN001_010566</name>
</gene>
<dbReference type="SMART" id="SM00343">
    <property type="entry name" value="ZnF_C2HC"/>
    <property type="match status" value="1"/>
</dbReference>
<keyword evidence="5" id="KW-0862">Zinc</keyword>
<reference evidence="12" key="1">
    <citation type="submission" date="2023-01" db="EMBL/GenBank/DDBJ databases">
        <title>Key to firefly adult light organ development and bioluminescence: homeobox transcription factors regulate luciferase expression and transportation to peroxisome.</title>
        <authorList>
            <person name="Fu X."/>
        </authorList>
    </citation>
    <scope>NUCLEOTIDE SEQUENCE [LARGE SCALE GENOMIC DNA]</scope>
</reference>
<proteinExistence type="inferred from homology"/>
<dbReference type="SUPFAM" id="SSF57756">
    <property type="entry name" value="Retrovirus zinc finger-like domains"/>
    <property type="match status" value="1"/>
</dbReference>
<feature type="domain" description="RING-type" evidence="9">
    <location>
        <begin position="182"/>
        <end position="220"/>
    </location>
</feature>
<dbReference type="Gene3D" id="3.30.40.10">
    <property type="entry name" value="Zinc/RING finger domain, C3HC4 (zinc finger)"/>
    <property type="match status" value="1"/>
</dbReference>
<evidence type="ECO:0000259" key="9">
    <source>
        <dbReference type="PROSITE" id="PS50089"/>
    </source>
</evidence>
<feature type="compositionally biased region" description="Acidic residues" evidence="7">
    <location>
        <begin position="314"/>
        <end position="325"/>
    </location>
</feature>
<dbReference type="GO" id="GO:0005634">
    <property type="term" value="C:nucleus"/>
    <property type="evidence" value="ECO:0007669"/>
    <property type="project" value="TreeGrafter"/>
</dbReference>
<evidence type="ECO:0000256" key="2">
    <source>
        <dbReference type="ARBA" id="ARBA00017908"/>
    </source>
</evidence>
<comment type="similarity">
    <text evidence="1">Belongs to the CHFR family.</text>
</comment>
<feature type="compositionally biased region" description="Acidic residues" evidence="7">
    <location>
        <begin position="292"/>
        <end position="303"/>
    </location>
</feature>
<evidence type="ECO:0000256" key="3">
    <source>
        <dbReference type="ARBA" id="ARBA00022723"/>
    </source>
</evidence>
<feature type="compositionally biased region" description="Low complexity" evidence="7">
    <location>
        <begin position="279"/>
        <end position="288"/>
    </location>
</feature>
<evidence type="ECO:0000313" key="11">
    <source>
        <dbReference type="EMBL" id="KAK4878060.1"/>
    </source>
</evidence>
<dbReference type="PANTHER" id="PTHR16079:SF4">
    <property type="entry name" value="E3 UBIQUITIN-PROTEIN LIGASE CHFR"/>
    <property type="match status" value="1"/>
</dbReference>
<feature type="domain" description="CCHC-type" evidence="10">
    <location>
        <begin position="345"/>
        <end position="360"/>
    </location>
</feature>
<evidence type="ECO:0000256" key="6">
    <source>
        <dbReference type="PROSITE-ProRule" id="PRU00047"/>
    </source>
</evidence>
<dbReference type="InterPro" id="IPR013083">
    <property type="entry name" value="Znf_RING/FYVE/PHD"/>
</dbReference>
<dbReference type="Pfam" id="PF00498">
    <property type="entry name" value="FHA"/>
    <property type="match status" value="1"/>
</dbReference>
<dbReference type="PROSITE" id="PS50158">
    <property type="entry name" value="ZF_CCHC"/>
    <property type="match status" value="1"/>
</dbReference>
<dbReference type="GO" id="GO:0016567">
    <property type="term" value="P:protein ubiquitination"/>
    <property type="evidence" value="ECO:0007669"/>
    <property type="project" value="TreeGrafter"/>
</dbReference>
<dbReference type="PROSITE" id="PS50006">
    <property type="entry name" value="FHA_DOMAIN"/>
    <property type="match status" value="1"/>
</dbReference>
<dbReference type="Pfam" id="PF00098">
    <property type="entry name" value="zf-CCHC"/>
    <property type="match status" value="1"/>
</dbReference>
<dbReference type="InterPro" id="IPR008984">
    <property type="entry name" value="SMAD_FHA_dom_sf"/>
</dbReference>
<accession>A0AAN7Q3D6</accession>
<feature type="domain" description="FHA" evidence="8">
    <location>
        <begin position="25"/>
        <end position="73"/>
    </location>
</feature>
<evidence type="ECO:0000259" key="10">
    <source>
        <dbReference type="PROSITE" id="PS50158"/>
    </source>
</evidence>
<dbReference type="CDD" id="cd16535">
    <property type="entry name" value="RING-HC_RNF8"/>
    <property type="match status" value="1"/>
</dbReference>
<protein>
    <recommendedName>
        <fullName evidence="2">E3 ubiquitin-protein ligase CHFR</fullName>
    </recommendedName>
</protein>
<dbReference type="InterPro" id="IPR001841">
    <property type="entry name" value="Znf_RING"/>
</dbReference>
<dbReference type="CDD" id="cd00060">
    <property type="entry name" value="FHA"/>
    <property type="match status" value="1"/>
</dbReference>
<dbReference type="InterPro" id="IPR036875">
    <property type="entry name" value="Znf_CCHC_sf"/>
</dbReference>
<evidence type="ECO:0000256" key="4">
    <source>
        <dbReference type="ARBA" id="ARBA00022771"/>
    </source>
</evidence>
<keyword evidence="3" id="KW-0479">Metal-binding</keyword>
<dbReference type="GO" id="GO:0004842">
    <property type="term" value="F:ubiquitin-protein transferase activity"/>
    <property type="evidence" value="ECO:0007669"/>
    <property type="project" value="TreeGrafter"/>
</dbReference>
<dbReference type="InterPro" id="IPR001878">
    <property type="entry name" value="Znf_CCHC"/>
</dbReference>
<sequence length="365" mass="41247">MKQAVLVPQSKDTSIPKIQLTNEKFLIGRGLQNNQVIEDVNISRSHCIFIHKDGCWYLLDKSSNGTWLNGNLLDKTKEYMLLHGDVIALGNNVKFEYQICSDDDSRNSQIAGEKNTEAAAVNDNLKTGVYVGKLNGNVLPQLDLENTTNLSKMSATNKETDEKLSTDIKLSGLTYAEDELQCSICTEMFIKAVTLSCSHTFCKYCITQWRKNQTICPICRADIKMEFSTLVLDNFISKIVEKASDELKEHRDNLIKEREVASTATPGPSGNRRRRPATDPIEISSSESSSDHEDDDDDDEEPDYLATFGFSYSDNEDDDYDEDDDWSYNYDYNGLPGHYYGGYGKCYSCGQRGHWSNGCPTKRRR</sequence>
<dbReference type="Pfam" id="PF13920">
    <property type="entry name" value="zf-C3HC4_3"/>
    <property type="match status" value="1"/>
</dbReference>
<keyword evidence="12" id="KW-1185">Reference proteome</keyword>
<dbReference type="InterPro" id="IPR000253">
    <property type="entry name" value="FHA_dom"/>
</dbReference>
<dbReference type="SUPFAM" id="SSF57850">
    <property type="entry name" value="RING/U-box"/>
    <property type="match status" value="1"/>
</dbReference>
<evidence type="ECO:0000256" key="5">
    <source>
        <dbReference type="ARBA" id="ARBA00022833"/>
    </source>
</evidence>
<dbReference type="SMART" id="SM00240">
    <property type="entry name" value="FHA"/>
    <property type="match status" value="1"/>
</dbReference>
<dbReference type="InterPro" id="IPR052256">
    <property type="entry name" value="E3_ubiquitin-ligase_CHFR"/>
</dbReference>
<dbReference type="GO" id="GO:0003676">
    <property type="term" value="F:nucleic acid binding"/>
    <property type="evidence" value="ECO:0007669"/>
    <property type="project" value="InterPro"/>
</dbReference>
<dbReference type="Gene3D" id="2.60.200.20">
    <property type="match status" value="1"/>
</dbReference>
<feature type="region of interest" description="Disordered" evidence="7">
    <location>
        <begin position="254"/>
        <end position="325"/>
    </location>
</feature>
<dbReference type="GO" id="GO:0008270">
    <property type="term" value="F:zinc ion binding"/>
    <property type="evidence" value="ECO:0007669"/>
    <property type="project" value="UniProtKB-KW"/>
</dbReference>
<dbReference type="SUPFAM" id="SSF49879">
    <property type="entry name" value="SMAD/FHA domain"/>
    <property type="match status" value="1"/>
</dbReference>
<dbReference type="Proteomes" id="UP001353858">
    <property type="component" value="Unassembled WGS sequence"/>
</dbReference>
<dbReference type="PROSITE" id="PS50089">
    <property type="entry name" value="ZF_RING_2"/>
    <property type="match status" value="1"/>
</dbReference>
<name>A0AAN7Q3D6_9COLE</name>
<dbReference type="EMBL" id="JARPUR010000004">
    <property type="protein sequence ID" value="KAK4878060.1"/>
    <property type="molecule type" value="Genomic_DNA"/>
</dbReference>
<dbReference type="GO" id="GO:0006511">
    <property type="term" value="P:ubiquitin-dependent protein catabolic process"/>
    <property type="evidence" value="ECO:0007669"/>
    <property type="project" value="TreeGrafter"/>
</dbReference>
<organism evidence="11 12">
    <name type="scientific">Aquatica leii</name>
    <dbReference type="NCBI Taxonomy" id="1421715"/>
    <lineage>
        <taxon>Eukaryota</taxon>
        <taxon>Metazoa</taxon>
        <taxon>Ecdysozoa</taxon>
        <taxon>Arthropoda</taxon>
        <taxon>Hexapoda</taxon>
        <taxon>Insecta</taxon>
        <taxon>Pterygota</taxon>
        <taxon>Neoptera</taxon>
        <taxon>Endopterygota</taxon>
        <taxon>Coleoptera</taxon>
        <taxon>Polyphaga</taxon>
        <taxon>Elateriformia</taxon>
        <taxon>Elateroidea</taxon>
        <taxon>Lampyridae</taxon>
        <taxon>Luciolinae</taxon>
        <taxon>Aquatica</taxon>
    </lineage>
</organism>
<evidence type="ECO:0000256" key="7">
    <source>
        <dbReference type="SAM" id="MobiDB-lite"/>
    </source>
</evidence>
<evidence type="ECO:0000259" key="8">
    <source>
        <dbReference type="PROSITE" id="PS50006"/>
    </source>
</evidence>
<keyword evidence="4 6" id="KW-0863">Zinc-finger</keyword>
<evidence type="ECO:0000256" key="1">
    <source>
        <dbReference type="ARBA" id="ARBA00005797"/>
    </source>
</evidence>